<organism evidence="4 5">
    <name type="scientific">Litoribaculum gwangyangense</name>
    <dbReference type="NCBI Taxonomy" id="1130722"/>
    <lineage>
        <taxon>Bacteria</taxon>
        <taxon>Pseudomonadati</taxon>
        <taxon>Bacteroidota</taxon>
        <taxon>Flavobacteriia</taxon>
        <taxon>Flavobacteriales</taxon>
        <taxon>Flavobacteriaceae</taxon>
        <taxon>Litoribaculum</taxon>
    </lineage>
</organism>
<protein>
    <submittedName>
        <fullName evidence="4">DUF4974 domain-containing protein</fullName>
    </submittedName>
</protein>
<comment type="caution">
    <text evidence="4">The sequence shown here is derived from an EMBL/GenBank/DDBJ whole genome shotgun (WGS) entry which is preliminary data.</text>
</comment>
<evidence type="ECO:0000259" key="3">
    <source>
        <dbReference type="Pfam" id="PF16344"/>
    </source>
</evidence>
<reference evidence="5" key="1">
    <citation type="journal article" date="2019" name="Int. J. Syst. Evol. Microbiol.">
        <title>The Global Catalogue of Microorganisms (GCM) 10K type strain sequencing project: providing services to taxonomists for standard genome sequencing and annotation.</title>
        <authorList>
            <consortium name="The Broad Institute Genomics Platform"/>
            <consortium name="The Broad Institute Genome Sequencing Center for Infectious Disease"/>
            <person name="Wu L."/>
            <person name="Ma J."/>
        </authorList>
    </citation>
    <scope>NUCLEOTIDE SEQUENCE [LARGE SCALE GENOMIC DNA]</scope>
    <source>
        <strain evidence="5">JCM 18325</strain>
    </source>
</reference>
<dbReference type="InterPro" id="IPR032508">
    <property type="entry name" value="FecR_C"/>
</dbReference>
<name>A0ABP9CY24_9FLAO</name>
<dbReference type="Proteomes" id="UP001501433">
    <property type="component" value="Unassembled WGS sequence"/>
</dbReference>
<dbReference type="Gene3D" id="3.55.50.30">
    <property type="match status" value="1"/>
</dbReference>
<keyword evidence="5" id="KW-1185">Reference proteome</keyword>
<feature type="domain" description="FecR protein" evidence="2">
    <location>
        <begin position="186"/>
        <end position="281"/>
    </location>
</feature>
<evidence type="ECO:0000259" key="2">
    <source>
        <dbReference type="Pfam" id="PF04773"/>
    </source>
</evidence>
<evidence type="ECO:0000256" key="1">
    <source>
        <dbReference type="SAM" id="Phobius"/>
    </source>
</evidence>
<dbReference type="Gene3D" id="2.60.120.1440">
    <property type="match status" value="1"/>
</dbReference>
<evidence type="ECO:0000313" key="5">
    <source>
        <dbReference type="Proteomes" id="UP001501433"/>
    </source>
</evidence>
<accession>A0ABP9CY24</accession>
<dbReference type="PANTHER" id="PTHR30273:SF2">
    <property type="entry name" value="PROTEIN FECR"/>
    <property type="match status" value="1"/>
</dbReference>
<proteinExistence type="predicted"/>
<dbReference type="InterPro" id="IPR012373">
    <property type="entry name" value="Ferrdict_sens_TM"/>
</dbReference>
<keyword evidence="1" id="KW-0472">Membrane</keyword>
<dbReference type="PANTHER" id="PTHR30273">
    <property type="entry name" value="PERIPLASMIC SIGNAL SENSOR AND SIGMA FACTOR ACTIVATOR FECR-RELATED"/>
    <property type="match status" value="1"/>
</dbReference>
<dbReference type="Pfam" id="PF04773">
    <property type="entry name" value="FecR"/>
    <property type="match status" value="1"/>
</dbReference>
<evidence type="ECO:0000313" key="4">
    <source>
        <dbReference type="EMBL" id="GAA4817936.1"/>
    </source>
</evidence>
<keyword evidence="1" id="KW-0812">Transmembrane</keyword>
<dbReference type="Pfam" id="PF16344">
    <property type="entry name" value="FecR_C"/>
    <property type="match status" value="1"/>
</dbReference>
<keyword evidence="1" id="KW-1133">Transmembrane helix</keyword>
<sequence length="395" mass="45765">MLIRMNEIFPISRLLIKKKLNVLNEHDRMQFKKFNEKYPFLKEVNVEDLLEEIEAYSDIDKEQAWKSIQNKYQNRKNKSRFVITRRSWFKYASAAIVVGIVTTFLFKKEIFQSKEEITPIIVNTNQDIIYPGTDKATLTLGDGSVVALEKGNDFETKSAHSDGQKIIYNHENKNTSKITYNYLTIPRGGQFYLRLSDGTQVWLNSESQLKYPVSFNEGETRVVELIYGEAYFDVSPSNENKGSRFKVLNKLQEVEVLGTEFNIKAYNDDFNIYTTLVEGEVAVTSGEQSKKLSPNHQTKLHLESHKITVHDVDAKSETSWRNGVFSFREKPLKDIMKVISRWYDVNVVFENKDLESITFKGVLGKNQDLETILETIKNLSIIKNYEIHGKQIILK</sequence>
<dbReference type="InterPro" id="IPR006860">
    <property type="entry name" value="FecR"/>
</dbReference>
<gene>
    <name evidence="4" type="ORF">GCM10023330_28450</name>
</gene>
<feature type="transmembrane region" description="Helical" evidence="1">
    <location>
        <begin position="88"/>
        <end position="106"/>
    </location>
</feature>
<feature type="domain" description="Protein FecR C-terminal" evidence="3">
    <location>
        <begin position="325"/>
        <end position="394"/>
    </location>
</feature>
<dbReference type="EMBL" id="BAABJW010000005">
    <property type="protein sequence ID" value="GAA4817936.1"/>
    <property type="molecule type" value="Genomic_DNA"/>
</dbReference>